<dbReference type="EMBL" id="CM007903">
    <property type="protein sequence ID" value="OTF97057.1"/>
    <property type="molecule type" value="Genomic_DNA"/>
</dbReference>
<dbReference type="SMART" id="SM00271">
    <property type="entry name" value="DnaJ"/>
    <property type="match status" value="1"/>
</dbReference>
<protein>
    <submittedName>
        <fullName evidence="3">Putative dnaJ domain-containing protein</fullName>
    </submittedName>
</protein>
<accession>A0A251SDZ3</accession>
<dbReference type="GO" id="GO:0009507">
    <property type="term" value="C:chloroplast"/>
    <property type="evidence" value="ECO:0000318"/>
    <property type="project" value="GO_Central"/>
</dbReference>
<organism evidence="3 4">
    <name type="scientific">Helianthus annuus</name>
    <name type="common">Common sunflower</name>
    <dbReference type="NCBI Taxonomy" id="4232"/>
    <lineage>
        <taxon>Eukaryota</taxon>
        <taxon>Viridiplantae</taxon>
        <taxon>Streptophyta</taxon>
        <taxon>Embryophyta</taxon>
        <taxon>Tracheophyta</taxon>
        <taxon>Spermatophyta</taxon>
        <taxon>Magnoliopsida</taxon>
        <taxon>eudicotyledons</taxon>
        <taxon>Gunneridae</taxon>
        <taxon>Pentapetalae</taxon>
        <taxon>asterids</taxon>
        <taxon>campanulids</taxon>
        <taxon>Asterales</taxon>
        <taxon>Asteraceae</taxon>
        <taxon>Asteroideae</taxon>
        <taxon>Heliantheae alliance</taxon>
        <taxon>Heliantheae</taxon>
        <taxon>Helianthus</taxon>
    </lineage>
</organism>
<feature type="region of interest" description="Disordered" evidence="1">
    <location>
        <begin position="1"/>
        <end position="22"/>
    </location>
</feature>
<dbReference type="InParanoid" id="A0A251SDZ3"/>
<evidence type="ECO:0000313" key="3">
    <source>
        <dbReference type="EMBL" id="OTF97057.1"/>
    </source>
</evidence>
<dbReference type="InterPro" id="IPR036869">
    <property type="entry name" value="J_dom_sf"/>
</dbReference>
<feature type="domain" description="J" evidence="2">
    <location>
        <begin position="63"/>
        <end position="127"/>
    </location>
</feature>
<keyword evidence="4" id="KW-1185">Reference proteome</keyword>
<dbReference type="STRING" id="4232.A0A251SDZ3"/>
<dbReference type="PRINTS" id="PR00625">
    <property type="entry name" value="JDOMAIN"/>
</dbReference>
<dbReference type="SUPFAM" id="SSF46565">
    <property type="entry name" value="Chaperone J-domain"/>
    <property type="match status" value="1"/>
</dbReference>
<dbReference type="InterPro" id="IPR052276">
    <property type="entry name" value="Diphthamide-biosynth_chaperone"/>
</dbReference>
<sequence length="153" mass="17365">MFYPPNSTFISNPSSHSHSTSISFSISNSSSSSIRYRRSRISSAYRTTGMKTNRSFDTFSNLSLYDVLGVEIGADTREVKLAYRRLARVLHPDVRSCESSADEFMKVHSAYVMLTDPLKRAEYDRSLVQRRTGGVCLVRSAGGCRRWETDQCW</sequence>
<dbReference type="InterPro" id="IPR001623">
    <property type="entry name" value="DnaJ_domain"/>
</dbReference>
<dbReference type="PANTHER" id="PTHR44240">
    <property type="entry name" value="DNAJ DOMAIN (PROKARYOTIC HEAT SHOCK PROTEIN)-RELATED"/>
    <property type="match status" value="1"/>
</dbReference>
<dbReference type="PROSITE" id="PS50076">
    <property type="entry name" value="DNAJ_2"/>
    <property type="match status" value="1"/>
</dbReference>
<dbReference type="Pfam" id="PF00226">
    <property type="entry name" value="DnaJ"/>
    <property type="match status" value="1"/>
</dbReference>
<gene>
    <name evidence="3" type="ORF">HannXRQ_Chr14g0430371</name>
</gene>
<dbReference type="Gene3D" id="1.10.287.110">
    <property type="entry name" value="DnaJ domain"/>
    <property type="match status" value="1"/>
</dbReference>
<reference evidence="4" key="1">
    <citation type="journal article" date="2017" name="Nature">
        <title>The sunflower genome provides insights into oil metabolism, flowering and Asterid evolution.</title>
        <authorList>
            <person name="Badouin H."/>
            <person name="Gouzy J."/>
            <person name="Grassa C.J."/>
            <person name="Murat F."/>
            <person name="Staton S.E."/>
            <person name="Cottret L."/>
            <person name="Lelandais-Briere C."/>
            <person name="Owens G.L."/>
            <person name="Carrere S."/>
            <person name="Mayjonade B."/>
            <person name="Legrand L."/>
            <person name="Gill N."/>
            <person name="Kane N.C."/>
            <person name="Bowers J.E."/>
            <person name="Hubner S."/>
            <person name="Bellec A."/>
            <person name="Berard A."/>
            <person name="Berges H."/>
            <person name="Blanchet N."/>
            <person name="Boniface M.C."/>
            <person name="Brunel D."/>
            <person name="Catrice O."/>
            <person name="Chaidir N."/>
            <person name="Claudel C."/>
            <person name="Donnadieu C."/>
            <person name="Faraut T."/>
            <person name="Fievet G."/>
            <person name="Helmstetter N."/>
            <person name="King M."/>
            <person name="Knapp S.J."/>
            <person name="Lai Z."/>
            <person name="Le Paslier M.C."/>
            <person name="Lippi Y."/>
            <person name="Lorenzon L."/>
            <person name="Mandel J.R."/>
            <person name="Marage G."/>
            <person name="Marchand G."/>
            <person name="Marquand E."/>
            <person name="Bret-Mestries E."/>
            <person name="Morien E."/>
            <person name="Nambeesan S."/>
            <person name="Nguyen T."/>
            <person name="Pegot-Espagnet P."/>
            <person name="Pouilly N."/>
            <person name="Raftis F."/>
            <person name="Sallet E."/>
            <person name="Schiex T."/>
            <person name="Thomas J."/>
            <person name="Vandecasteele C."/>
            <person name="Vares D."/>
            <person name="Vear F."/>
            <person name="Vautrin S."/>
            <person name="Crespi M."/>
            <person name="Mangin B."/>
            <person name="Burke J.M."/>
            <person name="Salse J."/>
            <person name="Munos S."/>
            <person name="Vincourt P."/>
            <person name="Rieseberg L.H."/>
            <person name="Langlade N.B."/>
        </authorList>
    </citation>
    <scope>NUCLEOTIDE SEQUENCE [LARGE SCALE GENOMIC DNA]</scope>
    <source>
        <strain evidence="4">cv. SF193</strain>
    </source>
</reference>
<name>A0A251SDZ3_HELAN</name>
<evidence type="ECO:0000259" key="2">
    <source>
        <dbReference type="PROSITE" id="PS50076"/>
    </source>
</evidence>
<dbReference type="AlphaFoldDB" id="A0A251SDZ3"/>
<dbReference type="CDD" id="cd06257">
    <property type="entry name" value="DnaJ"/>
    <property type="match status" value="1"/>
</dbReference>
<proteinExistence type="predicted"/>
<evidence type="ECO:0000256" key="1">
    <source>
        <dbReference type="SAM" id="MobiDB-lite"/>
    </source>
</evidence>
<feature type="compositionally biased region" description="Low complexity" evidence="1">
    <location>
        <begin position="7"/>
        <end position="22"/>
    </location>
</feature>
<evidence type="ECO:0000313" key="4">
    <source>
        <dbReference type="Proteomes" id="UP000215914"/>
    </source>
</evidence>
<dbReference type="Proteomes" id="UP000215914">
    <property type="component" value="Chromosome 14"/>
</dbReference>
<dbReference type="PANTHER" id="PTHR44240:SF27">
    <property type="entry name" value="DNAJ DOMAIN, CHAPERONE J-DOMAIN SUPERFAMILY"/>
    <property type="match status" value="1"/>
</dbReference>